<dbReference type="Proteomes" id="UP000037939">
    <property type="component" value="Unassembled WGS sequence"/>
</dbReference>
<proteinExistence type="predicted"/>
<sequence length="85" mass="9027">MDPGYRAEQITLVALTSEALASWERCSARLCLALRSAGTGHSVANAALDLKAAVVAYAHLARLLSLASADESKSTEKNGRRDEIL</sequence>
<protein>
    <submittedName>
        <fullName evidence="1">Uncharacterized protein</fullName>
    </submittedName>
</protein>
<evidence type="ECO:0000313" key="1">
    <source>
        <dbReference type="EMBL" id="KPC52296.1"/>
    </source>
</evidence>
<reference evidence="1 2" key="1">
    <citation type="submission" date="2015-07" db="EMBL/GenBank/DDBJ databases">
        <title>Draft genome sequence of the Amantichitinum ursilacus IGB-41, a new chitin-degrading bacterium.</title>
        <authorList>
            <person name="Kirstahler P."/>
            <person name="Guenther M."/>
            <person name="Grumaz C."/>
            <person name="Rupp S."/>
            <person name="Zibek S."/>
            <person name="Sohn K."/>
        </authorList>
    </citation>
    <scope>NUCLEOTIDE SEQUENCE [LARGE SCALE GENOMIC DNA]</scope>
    <source>
        <strain evidence="1 2">IGB-41</strain>
    </source>
</reference>
<name>A0A0N0XII6_9NEIS</name>
<accession>A0A0N0XII6</accession>
<dbReference type="AlphaFoldDB" id="A0A0N0XII6"/>
<keyword evidence="2" id="KW-1185">Reference proteome</keyword>
<comment type="caution">
    <text evidence="1">The sequence shown here is derived from an EMBL/GenBank/DDBJ whole genome shotgun (WGS) entry which is preliminary data.</text>
</comment>
<evidence type="ECO:0000313" key="2">
    <source>
        <dbReference type="Proteomes" id="UP000037939"/>
    </source>
</evidence>
<gene>
    <name evidence="1" type="ORF">WG78_14595</name>
</gene>
<dbReference type="EMBL" id="LAQT01000010">
    <property type="protein sequence ID" value="KPC52296.1"/>
    <property type="molecule type" value="Genomic_DNA"/>
</dbReference>
<organism evidence="1 2">
    <name type="scientific">Amantichitinum ursilacus</name>
    <dbReference type="NCBI Taxonomy" id="857265"/>
    <lineage>
        <taxon>Bacteria</taxon>
        <taxon>Pseudomonadati</taxon>
        <taxon>Pseudomonadota</taxon>
        <taxon>Betaproteobacteria</taxon>
        <taxon>Neisseriales</taxon>
        <taxon>Chitinibacteraceae</taxon>
        <taxon>Amantichitinum</taxon>
    </lineage>
</organism>